<keyword evidence="14" id="KW-1185">Reference proteome</keyword>
<evidence type="ECO:0000256" key="7">
    <source>
        <dbReference type="ARBA" id="ARBA00022837"/>
    </source>
</evidence>
<keyword evidence="10" id="KW-0585">Phenylalanine catabolism</keyword>
<evidence type="ECO:0000256" key="2">
    <source>
        <dbReference type="ARBA" id="ARBA00001946"/>
    </source>
</evidence>
<evidence type="ECO:0000256" key="5">
    <source>
        <dbReference type="ARBA" id="ARBA00022723"/>
    </source>
</evidence>
<comment type="caution">
    <text evidence="13">The sequence shown here is derived from an EMBL/GenBank/DDBJ whole genome shotgun (WGS) entry which is preliminary data.</text>
</comment>
<keyword evidence="5" id="KW-0479">Metal-binding</keyword>
<evidence type="ECO:0000259" key="12">
    <source>
        <dbReference type="Pfam" id="PF09298"/>
    </source>
</evidence>
<proteinExistence type="predicted"/>
<feature type="domain" description="Fumarylacetoacetase-like C-terminal" evidence="11">
    <location>
        <begin position="173"/>
        <end position="425"/>
    </location>
</feature>
<gene>
    <name evidence="13" type="primary">fahA</name>
    <name evidence="13" type="ORF">ACFFJC_00555</name>
</gene>
<keyword evidence="6 13" id="KW-0378">Hydrolase</keyword>
<dbReference type="Pfam" id="PF01557">
    <property type="entry name" value="FAA_hydrolase"/>
    <property type="match status" value="1"/>
</dbReference>
<dbReference type="PANTHER" id="PTHR43069:SF2">
    <property type="entry name" value="FUMARYLACETOACETASE"/>
    <property type="match status" value="1"/>
</dbReference>
<evidence type="ECO:0000256" key="4">
    <source>
        <dbReference type="ARBA" id="ARBA00012094"/>
    </source>
</evidence>
<dbReference type="InterPro" id="IPR036462">
    <property type="entry name" value="Fumarylacetoacetase_N_sf"/>
</dbReference>
<evidence type="ECO:0000256" key="10">
    <source>
        <dbReference type="ARBA" id="ARBA00023232"/>
    </source>
</evidence>
<name>A0ABV6CPU6_9SPHN</name>
<keyword evidence="9" id="KW-0828">Tyrosine catabolism</keyword>
<keyword evidence="8" id="KW-0460">Magnesium</keyword>
<feature type="domain" description="Fumarylacetoacetase N-terminal" evidence="12">
    <location>
        <begin position="41"/>
        <end position="140"/>
    </location>
</feature>
<comment type="pathway">
    <text evidence="3">Amino-acid degradation; L-phenylalanine degradation; acetoacetate and fumarate from L-phenylalanine: step 6/6.</text>
</comment>
<evidence type="ECO:0000256" key="8">
    <source>
        <dbReference type="ARBA" id="ARBA00022842"/>
    </source>
</evidence>
<accession>A0ABV6CPU6</accession>
<dbReference type="SUPFAM" id="SSF63433">
    <property type="entry name" value="Fumarylacetoacetate hydrolase, FAH, N-terminal domain"/>
    <property type="match status" value="1"/>
</dbReference>
<organism evidence="13 14">
    <name type="scientific">Novosphingobium soli</name>
    <dbReference type="NCBI Taxonomy" id="574956"/>
    <lineage>
        <taxon>Bacteria</taxon>
        <taxon>Pseudomonadati</taxon>
        <taxon>Pseudomonadota</taxon>
        <taxon>Alphaproteobacteria</taxon>
        <taxon>Sphingomonadales</taxon>
        <taxon>Sphingomonadaceae</taxon>
        <taxon>Novosphingobium</taxon>
    </lineage>
</organism>
<sequence length="449" mass="47116">MAMAPTPGSETTKAGEIDETHDPALRSWVESANGHAAFPIQNLPLGVFSVGGGAPRGGIAIGDAILDLAALPALGLLEGEALAAAQAADAPALNAMLALGAGPRRALRRAVSRLLASDSPARAALEPLLVQMAEARLHLPAHPGDYTDFYVGIHHATTVGSLFRPDNPLLPNYKHVPIGYHGRASTVRPSGTEVVRPVGQTKAPDAASPSFGPVGRLDYELELGVWIGTGNALGSPIPIREALDHVAGLTLLNDWSARDVQAWEYQPLGPFLAKNFLTTVSPWLVTMEALAPFRRAQPPRPEGDPRPLPYLWDEADQAGGSFALTLEVHLASAAMRAQGTAPLRLSQGDAQAMYWTVAQMVTHHASNGCAMLTGDLLGTGTLSGPRPGTEGSLMEITRNGRLPLDLPGGETRTFLEDGDELTLSGRFEAEGFQPIGFGPCSGIVAPARA</sequence>
<keyword evidence="7" id="KW-0106">Calcium</keyword>
<protein>
    <recommendedName>
        <fullName evidence="4">fumarylacetoacetase</fullName>
        <ecNumber evidence="4">3.7.1.2</ecNumber>
    </recommendedName>
</protein>
<dbReference type="Gene3D" id="3.90.850.10">
    <property type="entry name" value="Fumarylacetoacetase-like, C-terminal domain"/>
    <property type="match status" value="1"/>
</dbReference>
<comment type="cofactor">
    <cofactor evidence="2">
        <name>Mg(2+)</name>
        <dbReference type="ChEBI" id="CHEBI:18420"/>
    </cofactor>
</comment>
<dbReference type="InterPro" id="IPR011234">
    <property type="entry name" value="Fumarylacetoacetase-like_C"/>
</dbReference>
<reference evidence="13 14" key="1">
    <citation type="submission" date="2024-09" db="EMBL/GenBank/DDBJ databases">
        <authorList>
            <person name="Sun Q."/>
            <person name="Mori K."/>
        </authorList>
    </citation>
    <scope>NUCLEOTIDE SEQUENCE [LARGE SCALE GENOMIC DNA]</scope>
    <source>
        <strain evidence="13 14">CCM 7706</strain>
    </source>
</reference>
<dbReference type="EC" id="3.7.1.2" evidence="4"/>
<dbReference type="InterPro" id="IPR036663">
    <property type="entry name" value="Fumarylacetoacetase_C_sf"/>
</dbReference>
<evidence type="ECO:0000256" key="6">
    <source>
        <dbReference type="ARBA" id="ARBA00022801"/>
    </source>
</evidence>
<evidence type="ECO:0000256" key="9">
    <source>
        <dbReference type="ARBA" id="ARBA00022878"/>
    </source>
</evidence>
<dbReference type="Pfam" id="PF09298">
    <property type="entry name" value="FAA_hydrolase_N"/>
    <property type="match status" value="1"/>
</dbReference>
<evidence type="ECO:0000313" key="13">
    <source>
        <dbReference type="EMBL" id="MFC0202756.1"/>
    </source>
</evidence>
<dbReference type="Proteomes" id="UP001589798">
    <property type="component" value="Unassembled WGS sequence"/>
</dbReference>
<dbReference type="EMBL" id="JBHLWK010000001">
    <property type="protein sequence ID" value="MFC0202756.1"/>
    <property type="molecule type" value="Genomic_DNA"/>
</dbReference>
<evidence type="ECO:0000256" key="1">
    <source>
        <dbReference type="ARBA" id="ARBA00001913"/>
    </source>
</evidence>
<dbReference type="SUPFAM" id="SSF56529">
    <property type="entry name" value="FAH"/>
    <property type="match status" value="1"/>
</dbReference>
<dbReference type="InterPro" id="IPR015377">
    <property type="entry name" value="Fumarylacetoacetase_N"/>
</dbReference>
<evidence type="ECO:0000256" key="3">
    <source>
        <dbReference type="ARBA" id="ARBA00004782"/>
    </source>
</evidence>
<dbReference type="PANTHER" id="PTHR43069">
    <property type="entry name" value="FUMARYLACETOACETASE"/>
    <property type="match status" value="1"/>
</dbReference>
<dbReference type="Gene3D" id="2.30.30.230">
    <property type="entry name" value="Fumarylacetoacetase, N-terminal domain"/>
    <property type="match status" value="1"/>
</dbReference>
<comment type="cofactor">
    <cofactor evidence="1">
        <name>Ca(2+)</name>
        <dbReference type="ChEBI" id="CHEBI:29108"/>
    </cofactor>
</comment>
<dbReference type="InterPro" id="IPR005959">
    <property type="entry name" value="Fumarylacetoacetase"/>
</dbReference>
<dbReference type="GO" id="GO:0004334">
    <property type="term" value="F:fumarylacetoacetase activity"/>
    <property type="evidence" value="ECO:0007669"/>
    <property type="project" value="UniProtKB-EC"/>
</dbReference>
<dbReference type="NCBIfam" id="TIGR01266">
    <property type="entry name" value="fum_ac_acetase"/>
    <property type="match status" value="1"/>
</dbReference>
<evidence type="ECO:0000313" key="14">
    <source>
        <dbReference type="Proteomes" id="UP001589798"/>
    </source>
</evidence>
<dbReference type="RefSeq" id="WP_379485624.1">
    <property type="nucleotide sequence ID" value="NZ_JBHLWK010000001.1"/>
</dbReference>
<evidence type="ECO:0000259" key="11">
    <source>
        <dbReference type="Pfam" id="PF01557"/>
    </source>
</evidence>